<dbReference type="Pfam" id="PF00496">
    <property type="entry name" value="SBP_bac_5"/>
    <property type="match status" value="1"/>
</dbReference>
<comment type="subcellular location">
    <subcellularLocation>
        <location evidence="1">Cell membrane</location>
        <topology evidence="1">Lipid-anchor</topology>
    </subcellularLocation>
</comment>
<evidence type="ECO:0000313" key="7">
    <source>
        <dbReference type="EMBL" id="OUQ34880.1"/>
    </source>
</evidence>
<dbReference type="FunFam" id="3.10.105.10:FF:000001">
    <property type="entry name" value="Oligopeptide ABC transporter, oligopeptide-binding protein"/>
    <property type="match status" value="1"/>
</dbReference>
<dbReference type="AlphaFoldDB" id="A0A1Y4SZQ5"/>
<organism evidence="7 8">
    <name type="scientific">Massilimicrobiota timonensis</name>
    <dbReference type="NCBI Taxonomy" id="1776392"/>
    <lineage>
        <taxon>Bacteria</taxon>
        <taxon>Bacillati</taxon>
        <taxon>Bacillota</taxon>
        <taxon>Erysipelotrichia</taxon>
        <taxon>Erysipelotrichales</taxon>
        <taxon>Erysipelotrichaceae</taxon>
        <taxon>Massilimicrobiota</taxon>
    </lineage>
</organism>
<dbReference type="InterPro" id="IPR030678">
    <property type="entry name" value="Peptide/Ni-bd"/>
</dbReference>
<comment type="caution">
    <text evidence="7">The sequence shown here is derived from an EMBL/GenBank/DDBJ whole genome shotgun (WGS) entry which is preliminary data.</text>
</comment>
<dbReference type="SUPFAM" id="SSF53850">
    <property type="entry name" value="Periplasmic binding protein-like II"/>
    <property type="match status" value="1"/>
</dbReference>
<dbReference type="PROSITE" id="PS51257">
    <property type="entry name" value="PROKAR_LIPOPROTEIN"/>
    <property type="match status" value="1"/>
</dbReference>
<evidence type="ECO:0000256" key="5">
    <source>
        <dbReference type="SAM" id="SignalP"/>
    </source>
</evidence>
<proteinExistence type="inferred from homology"/>
<dbReference type="InterPro" id="IPR023765">
    <property type="entry name" value="SBP_5_CS"/>
</dbReference>
<evidence type="ECO:0000256" key="2">
    <source>
        <dbReference type="ARBA" id="ARBA00005695"/>
    </source>
</evidence>
<dbReference type="PANTHER" id="PTHR30290:SF10">
    <property type="entry name" value="PERIPLASMIC OLIGOPEPTIDE-BINDING PROTEIN-RELATED"/>
    <property type="match status" value="1"/>
</dbReference>
<dbReference type="EMBL" id="NFLJ01000012">
    <property type="protein sequence ID" value="OUQ34880.1"/>
    <property type="molecule type" value="Genomic_DNA"/>
</dbReference>
<dbReference type="PROSITE" id="PS01040">
    <property type="entry name" value="SBP_BACTERIAL_5"/>
    <property type="match status" value="1"/>
</dbReference>
<dbReference type="GO" id="GO:0015833">
    <property type="term" value="P:peptide transport"/>
    <property type="evidence" value="ECO:0007669"/>
    <property type="project" value="TreeGrafter"/>
</dbReference>
<dbReference type="Proteomes" id="UP000195305">
    <property type="component" value="Unassembled WGS sequence"/>
</dbReference>
<feature type="domain" description="Solute-binding protein family 5" evidence="6">
    <location>
        <begin position="74"/>
        <end position="478"/>
    </location>
</feature>
<dbReference type="OrthoDB" id="9801912at2"/>
<evidence type="ECO:0000313" key="8">
    <source>
        <dbReference type="Proteomes" id="UP000195305"/>
    </source>
</evidence>
<evidence type="ECO:0000256" key="4">
    <source>
        <dbReference type="ARBA" id="ARBA00022729"/>
    </source>
</evidence>
<protein>
    <recommendedName>
        <fullName evidence="6">Solute-binding protein family 5 domain-containing protein</fullName>
    </recommendedName>
</protein>
<dbReference type="GO" id="GO:1904680">
    <property type="term" value="F:peptide transmembrane transporter activity"/>
    <property type="evidence" value="ECO:0007669"/>
    <property type="project" value="TreeGrafter"/>
</dbReference>
<evidence type="ECO:0000259" key="6">
    <source>
        <dbReference type="Pfam" id="PF00496"/>
    </source>
</evidence>
<dbReference type="RefSeq" id="WP_087357737.1">
    <property type="nucleotide sequence ID" value="NZ_NFLJ01000012.1"/>
</dbReference>
<dbReference type="InterPro" id="IPR000914">
    <property type="entry name" value="SBP_5_dom"/>
</dbReference>
<evidence type="ECO:0000256" key="1">
    <source>
        <dbReference type="ARBA" id="ARBA00004193"/>
    </source>
</evidence>
<feature type="chain" id="PRO_5012779873" description="Solute-binding protein family 5 domain-containing protein" evidence="5">
    <location>
        <begin position="31"/>
        <end position="556"/>
    </location>
</feature>
<dbReference type="GO" id="GO:0042597">
    <property type="term" value="C:periplasmic space"/>
    <property type="evidence" value="ECO:0007669"/>
    <property type="project" value="UniProtKB-ARBA"/>
</dbReference>
<dbReference type="GO" id="GO:0043190">
    <property type="term" value="C:ATP-binding cassette (ABC) transporter complex"/>
    <property type="evidence" value="ECO:0007669"/>
    <property type="project" value="InterPro"/>
</dbReference>
<dbReference type="CDD" id="cd08504">
    <property type="entry name" value="PBP2_OppA"/>
    <property type="match status" value="1"/>
</dbReference>
<keyword evidence="4 5" id="KW-0732">Signal</keyword>
<name>A0A1Y4SZQ5_9FIRM</name>
<dbReference type="PIRSF" id="PIRSF002741">
    <property type="entry name" value="MppA"/>
    <property type="match status" value="1"/>
</dbReference>
<sequence>MKKNWFAKAAASVTCLAMLVGCGSGGSAGANEITINLGAEPPEMDSILTTSAGSMNVLRHCVEGLVSLDANDEAVPGMAESWDVSDDQKTYTFHLRKGAKWSNGEEVTAEDFVFAWNQHFNARTGAPYASTWMTKIAGAEDIFNATAEKVDPKDEKSDYKMAEADIPKYMEEHAGWKAVDKYTFQVTFTGPFQYAVVLMAFPSFFPVNKKAYDAAGGNNNYGTDADKLAYNGPFTITSWAHEDSIVLEKNPDYWNAENIKLDKITMRMISQETTAINEFNNGSIDMIGLTGDNIKQFKNAQGFDDGGAWYFEFNSKVNPFNNAKVRKALTLGVDAQAMIDTIVKNDSKVATTFTPPAVAQGEFTEYCGDLFKHITNNDYSEAKALLEEGLKEEGLTLAEFSPELLCDDSSAAKQQAEFLQAQLKEHLGVTLNIRQVTYNARLDAMDQGDFEIVFAGWSPDYNDPMTYLDMWVTGNGNNHGKWSNAEYDKIIKEASQIADKEAYYAKLKEAEEILAEECPIGFIYDRQTSYVTSDRLKGVIRTAFQDINLNYAYVEE</sequence>
<dbReference type="PANTHER" id="PTHR30290">
    <property type="entry name" value="PERIPLASMIC BINDING COMPONENT OF ABC TRANSPORTER"/>
    <property type="match status" value="1"/>
</dbReference>
<reference evidence="7 8" key="1">
    <citation type="journal article" date="2018" name="BMC Genomics">
        <title>Whole genome sequencing and function prediction of 133 gut anaerobes isolated from chicken caecum in pure cultures.</title>
        <authorList>
            <person name="Medvecky M."/>
            <person name="Cejkova D."/>
            <person name="Polansky O."/>
            <person name="Karasova D."/>
            <person name="Kubasova T."/>
            <person name="Cizek A."/>
            <person name="Rychlik I."/>
        </authorList>
    </citation>
    <scope>NUCLEOTIDE SEQUENCE [LARGE SCALE GENOMIC DNA]</scope>
    <source>
        <strain evidence="7 8">An13</strain>
    </source>
</reference>
<dbReference type="InterPro" id="IPR039424">
    <property type="entry name" value="SBP_5"/>
</dbReference>
<evidence type="ECO:0000256" key="3">
    <source>
        <dbReference type="ARBA" id="ARBA00022448"/>
    </source>
</evidence>
<gene>
    <name evidence="7" type="ORF">B5E75_05240</name>
</gene>
<dbReference type="Gene3D" id="3.10.105.10">
    <property type="entry name" value="Dipeptide-binding Protein, Domain 3"/>
    <property type="match status" value="1"/>
</dbReference>
<dbReference type="Gene3D" id="3.40.190.10">
    <property type="entry name" value="Periplasmic binding protein-like II"/>
    <property type="match status" value="1"/>
</dbReference>
<accession>A0A1Y4SZQ5</accession>
<comment type="similarity">
    <text evidence="2">Belongs to the bacterial solute-binding protein 5 family.</text>
</comment>
<feature type="signal peptide" evidence="5">
    <location>
        <begin position="1"/>
        <end position="30"/>
    </location>
</feature>
<keyword evidence="3" id="KW-0813">Transport</keyword>
<dbReference type="Gene3D" id="3.90.76.10">
    <property type="entry name" value="Dipeptide-binding Protein, Domain 1"/>
    <property type="match status" value="1"/>
</dbReference>
<keyword evidence="8" id="KW-1185">Reference proteome</keyword>